<keyword evidence="5" id="KW-0862">Zinc</keyword>
<dbReference type="Proteomes" id="UP000250796">
    <property type="component" value="Chromosome MESINF"/>
</dbReference>
<keyword evidence="8" id="KW-1185">Reference proteome</keyword>
<dbReference type="Pfam" id="PF14437">
    <property type="entry name" value="MafB19-deam"/>
    <property type="match status" value="1"/>
</dbReference>
<protein>
    <submittedName>
        <fullName evidence="7">CMP/dCMP deaminase zinc-binding</fullName>
    </submittedName>
</protein>
<dbReference type="GO" id="GO:0004132">
    <property type="term" value="F:dCMP deaminase activity"/>
    <property type="evidence" value="ECO:0007669"/>
    <property type="project" value="TreeGrafter"/>
</dbReference>
<feature type="domain" description="CMP/dCMP-type deaminase" evidence="6">
    <location>
        <begin position="34"/>
        <end position="177"/>
    </location>
</feature>
<comment type="cofactor">
    <cofactor evidence="1">
        <name>Zn(2+)</name>
        <dbReference type="ChEBI" id="CHEBI:29105"/>
    </cofactor>
</comment>
<sequence>MFNVTERAESMTGEELEKFLNDFKTHEPKTPSESWDAYFMKLAYQVRERSSCHHRKVGALIVRENRILATGYNQPPSGFPHCDETECIRDALKIPSGQNQELCYAAHAEQNALSQAARFGIATNGSTIYVTHRPCSICARLIINAGIKRVVFAEGYPDPLTEFMFDRTGVIMINYSM</sequence>
<name>A0A7Z7PP83_9BACT</name>
<dbReference type="InterPro" id="IPR002125">
    <property type="entry name" value="CMP_dCMP_dom"/>
</dbReference>
<dbReference type="GO" id="GO:0008270">
    <property type="term" value="F:zinc ion binding"/>
    <property type="evidence" value="ECO:0007669"/>
    <property type="project" value="InterPro"/>
</dbReference>
<dbReference type="Gene3D" id="3.40.140.10">
    <property type="entry name" value="Cytidine Deaminase, domain 2"/>
    <property type="match status" value="1"/>
</dbReference>
<evidence type="ECO:0000313" key="8">
    <source>
        <dbReference type="Proteomes" id="UP000250796"/>
    </source>
</evidence>
<accession>A0A7Z7PP83</accession>
<dbReference type="EMBL" id="LS974202">
    <property type="protein sequence ID" value="SSC13781.1"/>
    <property type="molecule type" value="Genomic_DNA"/>
</dbReference>
<reference evidence="7 8" key="1">
    <citation type="submission" date="2017-01" db="EMBL/GenBank/DDBJ databases">
        <authorList>
            <person name="Erauso G."/>
        </authorList>
    </citation>
    <scope>NUCLEOTIDE SEQUENCE [LARGE SCALE GENOMIC DNA]</scope>
    <source>
        <strain evidence="7">MESINF1</strain>
    </source>
</reference>
<evidence type="ECO:0000256" key="4">
    <source>
        <dbReference type="ARBA" id="ARBA00022801"/>
    </source>
</evidence>
<dbReference type="PANTHER" id="PTHR11086:SF18">
    <property type="entry name" value="DEOXYCYTIDYLATE DEAMINASE"/>
    <property type="match status" value="1"/>
</dbReference>
<dbReference type="InterPro" id="IPR058535">
    <property type="entry name" value="MafB19-deam"/>
</dbReference>
<dbReference type="PROSITE" id="PS00903">
    <property type="entry name" value="CYT_DCMP_DEAMINASES_1"/>
    <property type="match status" value="1"/>
</dbReference>
<dbReference type="PANTHER" id="PTHR11086">
    <property type="entry name" value="DEOXYCYTIDYLATE DEAMINASE-RELATED"/>
    <property type="match status" value="1"/>
</dbReference>
<evidence type="ECO:0000256" key="3">
    <source>
        <dbReference type="ARBA" id="ARBA00022723"/>
    </source>
</evidence>
<evidence type="ECO:0000256" key="1">
    <source>
        <dbReference type="ARBA" id="ARBA00001947"/>
    </source>
</evidence>
<dbReference type="InterPro" id="IPR015517">
    <property type="entry name" value="dCMP_deaminase-rel"/>
</dbReference>
<gene>
    <name evidence="7" type="ORF">MESINF_2341</name>
</gene>
<proteinExistence type="inferred from homology"/>
<keyword evidence="3" id="KW-0479">Metal-binding</keyword>
<dbReference type="PROSITE" id="PS51747">
    <property type="entry name" value="CYT_DCMP_DEAMINASES_2"/>
    <property type="match status" value="1"/>
</dbReference>
<dbReference type="InterPro" id="IPR016193">
    <property type="entry name" value="Cytidine_deaminase-like"/>
</dbReference>
<dbReference type="SUPFAM" id="SSF53927">
    <property type="entry name" value="Cytidine deaminase-like"/>
    <property type="match status" value="1"/>
</dbReference>
<evidence type="ECO:0000256" key="5">
    <source>
        <dbReference type="ARBA" id="ARBA00022833"/>
    </source>
</evidence>
<evidence type="ECO:0000313" key="7">
    <source>
        <dbReference type="EMBL" id="SSC13781.1"/>
    </source>
</evidence>
<dbReference type="CDD" id="cd01286">
    <property type="entry name" value="deoxycytidylate_deaminase"/>
    <property type="match status" value="1"/>
</dbReference>
<dbReference type="InterPro" id="IPR016192">
    <property type="entry name" value="APOBEC/CMP_deaminase_Zn-bd"/>
</dbReference>
<dbReference type="KEGG" id="minf:MESINF_2341"/>
<dbReference type="RefSeq" id="WP_231936742.1">
    <property type="nucleotide sequence ID" value="NZ_LS974202.1"/>
</dbReference>
<keyword evidence="4" id="KW-0378">Hydrolase</keyword>
<dbReference type="InterPro" id="IPR035105">
    <property type="entry name" value="Deoxycytidylate_deaminase_dom"/>
</dbReference>
<organism evidence="7 8">
    <name type="scientific">Mesotoga infera</name>
    <dbReference type="NCBI Taxonomy" id="1236046"/>
    <lineage>
        <taxon>Bacteria</taxon>
        <taxon>Thermotogati</taxon>
        <taxon>Thermotogota</taxon>
        <taxon>Thermotogae</taxon>
        <taxon>Kosmotogales</taxon>
        <taxon>Kosmotogaceae</taxon>
        <taxon>Mesotoga</taxon>
    </lineage>
</organism>
<evidence type="ECO:0000256" key="2">
    <source>
        <dbReference type="ARBA" id="ARBA00006576"/>
    </source>
</evidence>
<comment type="similarity">
    <text evidence="2">Belongs to the cytidine and deoxycytidylate deaminase family.</text>
</comment>
<evidence type="ECO:0000259" key="6">
    <source>
        <dbReference type="PROSITE" id="PS51747"/>
    </source>
</evidence>
<dbReference type="AlphaFoldDB" id="A0A7Z7PP83"/>
<dbReference type="GO" id="GO:0005737">
    <property type="term" value="C:cytoplasm"/>
    <property type="evidence" value="ECO:0007669"/>
    <property type="project" value="TreeGrafter"/>
</dbReference>